<dbReference type="GO" id="GO:0003861">
    <property type="term" value="F:3-isopropylmalate dehydratase activity"/>
    <property type="evidence" value="ECO:0007669"/>
    <property type="project" value="UniProtKB-UniRule"/>
</dbReference>
<evidence type="ECO:0000256" key="5">
    <source>
        <dbReference type="ARBA" id="ARBA00023304"/>
    </source>
</evidence>
<dbReference type="GO" id="GO:0009098">
    <property type="term" value="P:L-leucine biosynthetic process"/>
    <property type="evidence" value="ECO:0007669"/>
    <property type="project" value="UniProtKB-UniRule"/>
</dbReference>
<name>A0A7J3ZNC6_9CREN</name>
<dbReference type="InterPro" id="IPR015928">
    <property type="entry name" value="Aconitase/3IPM_dehydase_swvl"/>
</dbReference>
<gene>
    <name evidence="6" type="primary">leuD</name>
    <name evidence="8" type="ORF">ENM78_05835</name>
</gene>
<comment type="similarity">
    <text evidence="1 6">Belongs to the LeuD family. LeuD type 2 subfamily.</text>
</comment>
<evidence type="ECO:0000256" key="6">
    <source>
        <dbReference type="HAMAP-Rule" id="MF_01032"/>
    </source>
</evidence>
<evidence type="ECO:0000259" key="7">
    <source>
        <dbReference type="Pfam" id="PF00694"/>
    </source>
</evidence>
<dbReference type="UniPathway" id="UPA00048">
    <property type="reaction ID" value="UER00071"/>
</dbReference>
<protein>
    <recommendedName>
        <fullName evidence="6">3-isopropylmalate dehydratase small subunit</fullName>
        <ecNumber evidence="6">4.2.1.33</ecNumber>
    </recommendedName>
    <alternativeName>
        <fullName evidence="6">Alpha-IPM isomerase</fullName>
        <shortName evidence="6">IPMI</shortName>
    </alternativeName>
    <alternativeName>
        <fullName evidence="6">Isopropylmalate isomerase</fullName>
    </alternativeName>
</protein>
<proteinExistence type="inferred from homology"/>
<organism evidence="8">
    <name type="scientific">Fervidicoccus fontis</name>
    <dbReference type="NCBI Taxonomy" id="683846"/>
    <lineage>
        <taxon>Archaea</taxon>
        <taxon>Thermoproteota</taxon>
        <taxon>Thermoprotei</taxon>
        <taxon>Fervidicoccales</taxon>
        <taxon>Fervidicoccaceae</taxon>
        <taxon>Fervidicoccus</taxon>
    </lineage>
</organism>
<comment type="function">
    <text evidence="6">Catalyzes the isomerization between 2-isopropylmalate and 3-isopropylmalate, via the formation of 2-isopropylmaleate.</text>
</comment>
<comment type="pathway">
    <text evidence="6">Amino-acid biosynthesis; L-leucine biosynthesis; L-leucine from 3-methyl-2-oxobutanoate: step 2/4.</text>
</comment>
<dbReference type="PANTHER" id="PTHR43345">
    <property type="entry name" value="3-ISOPROPYLMALATE DEHYDRATASE SMALL SUBUNIT 2-RELATED-RELATED"/>
    <property type="match status" value="1"/>
</dbReference>
<dbReference type="AlphaFoldDB" id="A0A7J3ZNC6"/>
<keyword evidence="5 6" id="KW-0100">Branched-chain amino acid biosynthesis</keyword>
<comment type="subunit">
    <text evidence="6">Heterodimer of LeuC and LeuD.</text>
</comment>
<comment type="caution">
    <text evidence="8">The sequence shown here is derived from an EMBL/GenBank/DDBJ whole genome shotgun (WGS) entry which is preliminary data.</text>
</comment>
<reference evidence="8" key="1">
    <citation type="journal article" date="2020" name="mSystems">
        <title>Genome- and Community-Level Interaction Insights into Carbon Utilization and Element Cycling Functions of Hydrothermarchaeota in Hydrothermal Sediment.</title>
        <authorList>
            <person name="Zhou Z."/>
            <person name="Liu Y."/>
            <person name="Xu W."/>
            <person name="Pan J."/>
            <person name="Luo Z.H."/>
            <person name="Li M."/>
        </authorList>
    </citation>
    <scope>NUCLEOTIDE SEQUENCE [LARGE SCALE GENOMIC DNA]</scope>
    <source>
        <strain evidence="8">SpSt-1116</strain>
    </source>
</reference>
<dbReference type="HAMAP" id="MF_01032">
    <property type="entry name" value="LeuD_type2"/>
    <property type="match status" value="1"/>
</dbReference>
<keyword evidence="4 6" id="KW-0456">Lyase</keyword>
<comment type="catalytic activity">
    <reaction evidence="6">
        <text>(2R,3S)-3-isopropylmalate = (2S)-2-isopropylmalate</text>
        <dbReference type="Rhea" id="RHEA:32287"/>
        <dbReference type="ChEBI" id="CHEBI:1178"/>
        <dbReference type="ChEBI" id="CHEBI:35121"/>
        <dbReference type="EC" id="4.2.1.33"/>
    </reaction>
</comment>
<dbReference type="InterPro" id="IPR000573">
    <property type="entry name" value="AconitaseA/IPMdHydase_ssu_swvl"/>
</dbReference>
<evidence type="ECO:0000256" key="3">
    <source>
        <dbReference type="ARBA" id="ARBA00022605"/>
    </source>
</evidence>
<keyword evidence="3 6" id="KW-0028">Amino-acid biosynthesis</keyword>
<dbReference type="InterPro" id="IPR011827">
    <property type="entry name" value="LeuD_type2/HacB/DmdB"/>
</dbReference>
<sequence length="168" mass="18822">MIIKGRAWKFGNNISTDHIIPGKYKFKTLDFNELARHAMEGVDPEFSRKIRPGDVIVAGRNFGCGSSREHAPQVLKHAGVGAVIAKSFARIFYRNAINVGLPAVICPQAYEVTSTGDVLEVDLARGVVRNLTKQVEIQSKPMPDFLLKILLEGGLVEYYQKHKRFPWE</sequence>
<dbReference type="EC" id="4.2.1.33" evidence="6"/>
<dbReference type="InterPro" id="IPR033940">
    <property type="entry name" value="IPMI_Swivel"/>
</dbReference>
<dbReference type="EMBL" id="DRZC01000079">
    <property type="protein sequence ID" value="HHQ80950.1"/>
    <property type="molecule type" value="Genomic_DNA"/>
</dbReference>
<dbReference type="NCBIfam" id="TIGR02087">
    <property type="entry name" value="LEUD_arch"/>
    <property type="match status" value="1"/>
</dbReference>
<dbReference type="PANTHER" id="PTHR43345:SF2">
    <property type="entry name" value="3-ISOPROPYLMALATE DEHYDRATASE SMALL SUBUNIT 1"/>
    <property type="match status" value="1"/>
</dbReference>
<evidence type="ECO:0000256" key="2">
    <source>
        <dbReference type="ARBA" id="ARBA00022430"/>
    </source>
</evidence>
<dbReference type="Pfam" id="PF00694">
    <property type="entry name" value="Aconitase_C"/>
    <property type="match status" value="1"/>
</dbReference>
<accession>A0A7J3ZNC6</accession>
<evidence type="ECO:0000256" key="1">
    <source>
        <dbReference type="ARBA" id="ARBA00009869"/>
    </source>
</evidence>
<keyword evidence="2 6" id="KW-0432">Leucine biosynthesis</keyword>
<dbReference type="SUPFAM" id="SSF52016">
    <property type="entry name" value="LeuD/IlvD-like"/>
    <property type="match status" value="1"/>
</dbReference>
<feature type="domain" description="Aconitase A/isopropylmalate dehydratase small subunit swivel" evidence="7">
    <location>
        <begin position="42"/>
        <end position="101"/>
    </location>
</feature>
<dbReference type="InterPro" id="IPR050075">
    <property type="entry name" value="LeuD"/>
</dbReference>
<evidence type="ECO:0000256" key="4">
    <source>
        <dbReference type="ARBA" id="ARBA00023239"/>
    </source>
</evidence>
<evidence type="ECO:0000313" key="8">
    <source>
        <dbReference type="EMBL" id="HHQ80950.1"/>
    </source>
</evidence>
<dbReference type="CDD" id="cd01577">
    <property type="entry name" value="IPMI_Swivel"/>
    <property type="match status" value="1"/>
</dbReference>
<dbReference type="Gene3D" id="3.20.19.10">
    <property type="entry name" value="Aconitase, domain 4"/>
    <property type="match status" value="1"/>
</dbReference>